<dbReference type="PANTHER" id="PTHR30537:SF72">
    <property type="entry name" value="LYSR FAMILY TRANSCRIPTIONAL REGULATOR"/>
    <property type="match status" value="1"/>
</dbReference>
<dbReference type="Proteomes" id="UP001055460">
    <property type="component" value="Plasmid pC"/>
</dbReference>
<dbReference type="InterPro" id="IPR058163">
    <property type="entry name" value="LysR-type_TF_proteobact-type"/>
</dbReference>
<dbReference type="EMBL" id="CP098810">
    <property type="protein sequence ID" value="USJ28504.1"/>
    <property type="molecule type" value="Genomic_DNA"/>
</dbReference>
<dbReference type="InterPro" id="IPR036388">
    <property type="entry name" value="WH-like_DNA-bd_sf"/>
</dbReference>
<keyword evidence="3" id="KW-0238">DNA-binding</keyword>
<evidence type="ECO:0000256" key="2">
    <source>
        <dbReference type="ARBA" id="ARBA00023015"/>
    </source>
</evidence>
<dbReference type="AlphaFoldDB" id="A0A9Q8YJE5"/>
<name>A0A9Q8YJE5_ENSAD</name>
<evidence type="ECO:0000256" key="4">
    <source>
        <dbReference type="ARBA" id="ARBA00023163"/>
    </source>
</evidence>
<accession>A0A9Q8YJE5</accession>
<dbReference type="Pfam" id="PF03466">
    <property type="entry name" value="LysR_substrate"/>
    <property type="match status" value="1"/>
</dbReference>
<dbReference type="SUPFAM" id="SSF46785">
    <property type="entry name" value="Winged helix' DNA-binding domain"/>
    <property type="match status" value="1"/>
</dbReference>
<geneLocation type="plasmid" evidence="6 7">
    <name>pC</name>
</geneLocation>
<evidence type="ECO:0000259" key="5">
    <source>
        <dbReference type="PROSITE" id="PS50931"/>
    </source>
</evidence>
<evidence type="ECO:0000313" key="6">
    <source>
        <dbReference type="EMBL" id="USJ28504.1"/>
    </source>
</evidence>
<dbReference type="PROSITE" id="PS50931">
    <property type="entry name" value="HTH_LYSR"/>
    <property type="match status" value="1"/>
</dbReference>
<feature type="domain" description="HTH lysR-type" evidence="5">
    <location>
        <begin position="1"/>
        <end position="59"/>
    </location>
</feature>
<dbReference type="CDD" id="cd08422">
    <property type="entry name" value="PBP2_CrgA_like"/>
    <property type="match status" value="1"/>
</dbReference>
<evidence type="ECO:0000256" key="3">
    <source>
        <dbReference type="ARBA" id="ARBA00023125"/>
    </source>
</evidence>
<dbReference type="Gene3D" id="3.40.190.290">
    <property type="match status" value="1"/>
</dbReference>
<dbReference type="InterPro" id="IPR036390">
    <property type="entry name" value="WH_DNA-bd_sf"/>
</dbReference>
<comment type="similarity">
    <text evidence="1">Belongs to the LysR transcriptional regulatory family.</text>
</comment>
<gene>
    <name evidence="6" type="ORF">NE863_35145</name>
</gene>
<dbReference type="FunFam" id="1.10.10.10:FF:000001">
    <property type="entry name" value="LysR family transcriptional regulator"/>
    <property type="match status" value="1"/>
</dbReference>
<dbReference type="Pfam" id="PF00126">
    <property type="entry name" value="HTH_1"/>
    <property type="match status" value="1"/>
</dbReference>
<keyword evidence="4" id="KW-0804">Transcription</keyword>
<dbReference type="SUPFAM" id="SSF53850">
    <property type="entry name" value="Periplasmic binding protein-like II"/>
    <property type="match status" value="1"/>
</dbReference>
<proteinExistence type="inferred from homology"/>
<dbReference type="GO" id="GO:0003700">
    <property type="term" value="F:DNA-binding transcription factor activity"/>
    <property type="evidence" value="ECO:0007669"/>
    <property type="project" value="InterPro"/>
</dbReference>
<dbReference type="PRINTS" id="PR00039">
    <property type="entry name" value="HTHLYSR"/>
</dbReference>
<evidence type="ECO:0000256" key="1">
    <source>
        <dbReference type="ARBA" id="ARBA00009437"/>
    </source>
</evidence>
<dbReference type="Gene3D" id="1.10.10.10">
    <property type="entry name" value="Winged helix-like DNA-binding domain superfamily/Winged helix DNA-binding domain"/>
    <property type="match status" value="1"/>
</dbReference>
<dbReference type="GO" id="GO:0043565">
    <property type="term" value="F:sequence-specific DNA binding"/>
    <property type="evidence" value="ECO:0007669"/>
    <property type="project" value="TreeGrafter"/>
</dbReference>
<keyword evidence="6" id="KW-0614">Plasmid</keyword>
<protein>
    <submittedName>
        <fullName evidence="6">LysR family transcriptional regulator</fullName>
    </submittedName>
</protein>
<dbReference type="InterPro" id="IPR000847">
    <property type="entry name" value="LysR_HTH_N"/>
</dbReference>
<dbReference type="InterPro" id="IPR005119">
    <property type="entry name" value="LysR_subst-bd"/>
</dbReference>
<organism evidence="6 7">
    <name type="scientific">Ensifer adhaerens</name>
    <name type="common">Sinorhizobium morelense</name>
    <dbReference type="NCBI Taxonomy" id="106592"/>
    <lineage>
        <taxon>Bacteria</taxon>
        <taxon>Pseudomonadati</taxon>
        <taxon>Pseudomonadota</taxon>
        <taxon>Alphaproteobacteria</taxon>
        <taxon>Hyphomicrobiales</taxon>
        <taxon>Rhizobiaceae</taxon>
        <taxon>Sinorhizobium/Ensifer group</taxon>
        <taxon>Ensifer</taxon>
    </lineage>
</organism>
<reference evidence="6" key="1">
    <citation type="submission" date="2022-06" db="EMBL/GenBank/DDBJ databases">
        <title>Physiological and biochemical characterization and genomic elucidation of a strain of the genus Ensifer adhaerens M8 that combines arsenic oxidation and chromium reduction.</title>
        <authorList>
            <person name="Li X."/>
            <person name="Yu c."/>
        </authorList>
    </citation>
    <scope>NUCLEOTIDE SEQUENCE</scope>
    <source>
        <strain evidence="6">M8</strain>
        <plasmid evidence="6">pC</plasmid>
    </source>
</reference>
<sequence>METLANIESFVQTARKGSFSAAARELGLTPAAISRNVAMLEKNIGVRLFQRSTRFLTLTEGGERLLSSIGDSLAQLQDALAGVSSLQDEPTGTLRISVSPVFGMRHILPLLPQFLKSYPRVQPDLNFDNRPAELIAGGYDIAIGGTYDLPEGVISRTLAPAHIIVVASPSYMQNAESPLSPRDLIRFDGVGLRSAKTGSIRQWTLMNETAEEVPALFRQAVVVDDPNALREAARQGIGVVLTAIPDVADLLETGELVRLLPDWYADAGNISCYFPSRRQLPPKTRVFIDFLVEAAKRSGFAENFSARRIR</sequence>
<dbReference type="RefSeq" id="WP_252161572.1">
    <property type="nucleotide sequence ID" value="NZ_CP098810.1"/>
</dbReference>
<dbReference type="PANTHER" id="PTHR30537">
    <property type="entry name" value="HTH-TYPE TRANSCRIPTIONAL REGULATOR"/>
    <property type="match status" value="1"/>
</dbReference>
<dbReference type="GO" id="GO:0006351">
    <property type="term" value="P:DNA-templated transcription"/>
    <property type="evidence" value="ECO:0007669"/>
    <property type="project" value="TreeGrafter"/>
</dbReference>
<evidence type="ECO:0000313" key="7">
    <source>
        <dbReference type="Proteomes" id="UP001055460"/>
    </source>
</evidence>
<keyword evidence="2" id="KW-0805">Transcription regulation</keyword>